<sequence>MEKDDRDRFGAFVAGSFLAEFPVLAWADIYGFLLGKVIQDADNSGQNEIRIIR</sequence>
<evidence type="ECO:0000313" key="1">
    <source>
        <dbReference type="EMBL" id="BAD25394.1"/>
    </source>
</evidence>
<protein>
    <submittedName>
        <fullName evidence="1">Uncharacterized protein</fullName>
    </submittedName>
</protein>
<organism evidence="1 2">
    <name type="scientific">Oryza sativa subsp. japonica</name>
    <name type="common">Rice</name>
    <dbReference type="NCBI Taxonomy" id="39947"/>
    <lineage>
        <taxon>Eukaryota</taxon>
        <taxon>Viridiplantae</taxon>
        <taxon>Streptophyta</taxon>
        <taxon>Embryophyta</taxon>
        <taxon>Tracheophyta</taxon>
        <taxon>Spermatophyta</taxon>
        <taxon>Magnoliopsida</taxon>
        <taxon>Liliopsida</taxon>
        <taxon>Poales</taxon>
        <taxon>Poaceae</taxon>
        <taxon>BOP clade</taxon>
        <taxon>Oryzoideae</taxon>
        <taxon>Oryzeae</taxon>
        <taxon>Oryzinae</taxon>
        <taxon>Oryza</taxon>
        <taxon>Oryza sativa</taxon>
    </lineage>
</organism>
<evidence type="ECO:0000313" key="2">
    <source>
        <dbReference type="Proteomes" id="UP000000763"/>
    </source>
</evidence>
<reference evidence="2" key="2">
    <citation type="journal article" date="2008" name="Nucleic Acids Res.">
        <title>The rice annotation project database (RAP-DB): 2008 update.</title>
        <authorList>
            <consortium name="The rice annotation project (RAP)"/>
        </authorList>
    </citation>
    <scope>GENOME REANNOTATION</scope>
    <source>
        <strain evidence="2">cv. Nipponbare</strain>
    </source>
</reference>
<gene>
    <name evidence="1" type="primary">P0415B12.35</name>
</gene>
<accession>Q6H7A5</accession>
<proteinExistence type="predicted"/>
<reference evidence="2" key="1">
    <citation type="journal article" date="2005" name="Nature">
        <title>The map-based sequence of the rice genome.</title>
        <authorList>
            <consortium name="International rice genome sequencing project (IRGSP)"/>
            <person name="Matsumoto T."/>
            <person name="Wu J."/>
            <person name="Kanamori H."/>
            <person name="Katayose Y."/>
            <person name="Fujisawa M."/>
            <person name="Namiki N."/>
            <person name="Mizuno H."/>
            <person name="Yamamoto K."/>
            <person name="Antonio B.A."/>
            <person name="Baba T."/>
            <person name="Sakata K."/>
            <person name="Nagamura Y."/>
            <person name="Aoki H."/>
            <person name="Arikawa K."/>
            <person name="Arita K."/>
            <person name="Bito T."/>
            <person name="Chiden Y."/>
            <person name="Fujitsuka N."/>
            <person name="Fukunaka R."/>
            <person name="Hamada M."/>
            <person name="Harada C."/>
            <person name="Hayashi A."/>
            <person name="Hijishita S."/>
            <person name="Honda M."/>
            <person name="Hosokawa S."/>
            <person name="Ichikawa Y."/>
            <person name="Idonuma A."/>
            <person name="Iijima M."/>
            <person name="Ikeda M."/>
            <person name="Ikeno M."/>
            <person name="Ito K."/>
            <person name="Ito S."/>
            <person name="Ito T."/>
            <person name="Ito Y."/>
            <person name="Ito Y."/>
            <person name="Iwabuchi A."/>
            <person name="Kamiya K."/>
            <person name="Karasawa W."/>
            <person name="Kurita K."/>
            <person name="Katagiri S."/>
            <person name="Kikuta A."/>
            <person name="Kobayashi H."/>
            <person name="Kobayashi N."/>
            <person name="Machita K."/>
            <person name="Maehara T."/>
            <person name="Masukawa M."/>
            <person name="Mizubayashi T."/>
            <person name="Mukai Y."/>
            <person name="Nagasaki H."/>
            <person name="Nagata Y."/>
            <person name="Naito S."/>
            <person name="Nakashima M."/>
            <person name="Nakama Y."/>
            <person name="Nakamichi Y."/>
            <person name="Nakamura M."/>
            <person name="Meguro A."/>
            <person name="Negishi M."/>
            <person name="Ohta I."/>
            <person name="Ohta T."/>
            <person name="Okamoto M."/>
            <person name="Ono N."/>
            <person name="Saji S."/>
            <person name="Sakaguchi M."/>
            <person name="Sakai K."/>
            <person name="Shibata M."/>
            <person name="Shimokawa T."/>
            <person name="Song J."/>
            <person name="Takazaki Y."/>
            <person name="Terasawa K."/>
            <person name="Tsugane M."/>
            <person name="Tsuji K."/>
            <person name="Ueda S."/>
            <person name="Waki K."/>
            <person name="Yamagata H."/>
            <person name="Yamamoto M."/>
            <person name="Yamamoto S."/>
            <person name="Yamane H."/>
            <person name="Yoshiki S."/>
            <person name="Yoshihara R."/>
            <person name="Yukawa K."/>
            <person name="Zhong H."/>
            <person name="Yano M."/>
            <person name="Yuan Q."/>
            <person name="Ouyang S."/>
            <person name="Liu J."/>
            <person name="Jones K.M."/>
            <person name="Gansberger K."/>
            <person name="Moffat K."/>
            <person name="Hill J."/>
            <person name="Bera J."/>
            <person name="Fadrosh D."/>
            <person name="Jin S."/>
            <person name="Johri S."/>
            <person name="Kim M."/>
            <person name="Overton L."/>
            <person name="Reardon M."/>
            <person name="Tsitrin T."/>
            <person name="Vuong H."/>
            <person name="Weaver B."/>
            <person name="Ciecko A."/>
            <person name="Tallon L."/>
            <person name="Jackson J."/>
            <person name="Pai G."/>
            <person name="Aken S.V."/>
            <person name="Utterback T."/>
            <person name="Reidmuller S."/>
            <person name="Feldblyum T."/>
            <person name="Hsiao J."/>
            <person name="Zismann V."/>
            <person name="Iobst S."/>
            <person name="de Vazeille A.R."/>
            <person name="Buell C.R."/>
            <person name="Ying K."/>
            <person name="Li Y."/>
            <person name="Lu T."/>
            <person name="Huang Y."/>
            <person name="Zhao Q."/>
            <person name="Feng Q."/>
            <person name="Zhang L."/>
            <person name="Zhu J."/>
            <person name="Weng Q."/>
            <person name="Mu J."/>
            <person name="Lu Y."/>
            <person name="Fan D."/>
            <person name="Liu Y."/>
            <person name="Guan J."/>
            <person name="Zhang Y."/>
            <person name="Yu S."/>
            <person name="Liu X."/>
            <person name="Zhang Y."/>
            <person name="Hong G."/>
            <person name="Han B."/>
            <person name="Choisne N."/>
            <person name="Demange N."/>
            <person name="Orjeda G."/>
            <person name="Samain S."/>
            <person name="Cattolico L."/>
            <person name="Pelletier E."/>
            <person name="Couloux A."/>
            <person name="Segurens B."/>
            <person name="Wincker P."/>
            <person name="D'Hont A."/>
            <person name="Scarpelli C."/>
            <person name="Weissenbach J."/>
            <person name="Salanoubat M."/>
            <person name="Quetier F."/>
            <person name="Yu Y."/>
            <person name="Kim H.R."/>
            <person name="Rambo T."/>
            <person name="Currie J."/>
            <person name="Collura K."/>
            <person name="Luo M."/>
            <person name="Yang T."/>
            <person name="Ammiraju J.S.S."/>
            <person name="Engler F."/>
            <person name="Soderlund C."/>
            <person name="Wing R.A."/>
            <person name="Palmer L.E."/>
            <person name="de la Bastide M."/>
            <person name="Spiegel L."/>
            <person name="Nascimento L."/>
            <person name="Zutavern T."/>
            <person name="O'Shaughnessy A."/>
            <person name="Dike S."/>
            <person name="Dedhia N."/>
            <person name="Preston R."/>
            <person name="Balija V."/>
            <person name="McCombie W.R."/>
            <person name="Chow T."/>
            <person name="Chen H."/>
            <person name="Chung M."/>
            <person name="Chen C."/>
            <person name="Shaw J."/>
            <person name="Wu H."/>
            <person name="Hsiao K."/>
            <person name="Chao Y."/>
            <person name="Chu M."/>
            <person name="Cheng C."/>
            <person name="Hour A."/>
            <person name="Lee P."/>
            <person name="Lin S."/>
            <person name="Lin Y."/>
            <person name="Liou J."/>
            <person name="Liu S."/>
            <person name="Hsing Y."/>
            <person name="Raghuvanshi S."/>
            <person name="Mohanty A."/>
            <person name="Bharti A.K."/>
            <person name="Gaur A."/>
            <person name="Gupta V."/>
            <person name="Kumar D."/>
            <person name="Ravi V."/>
            <person name="Vij S."/>
            <person name="Kapur A."/>
            <person name="Khurana P."/>
            <person name="Khurana P."/>
            <person name="Khurana J.P."/>
            <person name="Tyagi A.K."/>
            <person name="Gaikwad K."/>
            <person name="Singh A."/>
            <person name="Dalal V."/>
            <person name="Srivastava S."/>
            <person name="Dixit A."/>
            <person name="Pal A.K."/>
            <person name="Ghazi I.A."/>
            <person name="Yadav M."/>
            <person name="Pandit A."/>
            <person name="Bhargava A."/>
            <person name="Sureshbabu K."/>
            <person name="Batra K."/>
            <person name="Sharma T.R."/>
            <person name="Mohapatra T."/>
            <person name="Singh N.K."/>
            <person name="Messing J."/>
            <person name="Nelson A.B."/>
            <person name="Fuks G."/>
            <person name="Kavchok S."/>
            <person name="Keizer G."/>
            <person name="Linton E."/>
            <person name="Llaca V."/>
            <person name="Song R."/>
            <person name="Tanyolac B."/>
            <person name="Young S."/>
            <person name="Ho-Il K."/>
            <person name="Hahn J.H."/>
            <person name="Sangsakoo G."/>
            <person name="Vanavichit A."/>
            <person name="de Mattos Luiz.A.T."/>
            <person name="Zimmer P.D."/>
            <person name="Malone G."/>
            <person name="Dellagostin O."/>
            <person name="de Oliveira A.C."/>
            <person name="Bevan M."/>
            <person name="Bancroft I."/>
            <person name="Minx P."/>
            <person name="Cordum H."/>
            <person name="Wilson R."/>
            <person name="Cheng Z."/>
            <person name="Jin W."/>
            <person name="Jiang J."/>
            <person name="Leong S.A."/>
            <person name="Iwama H."/>
            <person name="Gojobori T."/>
            <person name="Itoh T."/>
            <person name="Niimura Y."/>
            <person name="Fujii Y."/>
            <person name="Habara T."/>
            <person name="Sakai H."/>
            <person name="Sato Y."/>
            <person name="Wilson G."/>
            <person name="Kumar K."/>
            <person name="McCouch S."/>
            <person name="Juretic N."/>
            <person name="Hoen D."/>
            <person name="Wright S."/>
            <person name="Bruskiewich R."/>
            <person name="Bureau T."/>
            <person name="Miyao A."/>
            <person name="Hirochika H."/>
            <person name="Nishikawa T."/>
            <person name="Kadowaki K."/>
            <person name="Sugiura M."/>
            <person name="Burr B."/>
            <person name="Sasaki T."/>
        </authorList>
    </citation>
    <scope>NUCLEOTIDE SEQUENCE [LARGE SCALE GENOMIC DNA]</scope>
    <source>
        <strain evidence="2">cv. Nipponbare</strain>
    </source>
</reference>
<dbReference type="AlphaFoldDB" id="Q6H7A5"/>
<dbReference type="Proteomes" id="UP000000763">
    <property type="component" value="Chromosome 2"/>
</dbReference>
<dbReference type="EMBL" id="AP004772">
    <property type="protein sequence ID" value="BAD25394.1"/>
    <property type="molecule type" value="Genomic_DNA"/>
</dbReference>
<name>Q6H7A5_ORYSJ</name>